<dbReference type="GO" id="GO:0008233">
    <property type="term" value="F:peptidase activity"/>
    <property type="evidence" value="ECO:0007669"/>
    <property type="project" value="InterPro"/>
</dbReference>
<feature type="domain" description="AB hydrolase-1" evidence="5">
    <location>
        <begin position="34"/>
        <end position="281"/>
    </location>
</feature>
<evidence type="ECO:0000256" key="1">
    <source>
        <dbReference type="ARBA" id="ARBA00010088"/>
    </source>
</evidence>
<dbReference type="InterPro" id="IPR000073">
    <property type="entry name" value="AB_hydrolase_1"/>
</dbReference>
<evidence type="ECO:0000313" key="6">
    <source>
        <dbReference type="EMBL" id="XBV84031.1"/>
    </source>
</evidence>
<gene>
    <name evidence="6" type="ORF">ABOD76_04920</name>
</gene>
<protein>
    <submittedName>
        <fullName evidence="6">Proline iminopeptidase-family hydrolase</fullName>
    </submittedName>
</protein>
<evidence type="ECO:0000256" key="4">
    <source>
        <dbReference type="PIRSR" id="PIRSR005539-1"/>
    </source>
</evidence>
<sequence>MQDWQADREGTIDFSGFHTWYGMTRTEDAPGTFPVLVVHGGPGMPHDALEPLAALSGSVRRVVFYDQLGCGRSDRPADPSIYTIALFVRELQAVRDALGLTRVHVYGHSFGGALALQYALTHPEGLESLIIADSFATADGWLDGARQLRRQLPADVQALLDQHEAAGTTGDPAYQAAFAQHYLGVHCCRVPLPGHLQRAFAGSGAEVYRAMYGPQWFRMTGQYTGWTVVDRLPELQVPTLVLAGRYDQCVPALSEQIAAGIPGAELRIFEHSSHVPFVEEPQAHHQAVLEFLQRVERGAHHA</sequence>
<dbReference type="EMBL" id="CP158298">
    <property type="protein sequence ID" value="XBV84031.1"/>
    <property type="molecule type" value="Genomic_DNA"/>
</dbReference>
<dbReference type="AlphaFoldDB" id="A0AAU7U6D6"/>
<accession>A0AAU7U6D6</accession>
<feature type="active site" description="Nucleophile" evidence="4">
    <location>
        <position position="109"/>
    </location>
</feature>
<organism evidence="6">
    <name type="scientific">Deinococcus sonorensis KR-87</name>
    <dbReference type="NCBI Taxonomy" id="694439"/>
    <lineage>
        <taxon>Bacteria</taxon>
        <taxon>Thermotogati</taxon>
        <taxon>Deinococcota</taxon>
        <taxon>Deinococci</taxon>
        <taxon>Deinococcales</taxon>
        <taxon>Deinococcaceae</taxon>
        <taxon>Deinococcus</taxon>
    </lineage>
</organism>
<comment type="similarity">
    <text evidence="1 3">Belongs to the peptidase S33 family.</text>
</comment>
<dbReference type="GO" id="GO:0006508">
    <property type="term" value="P:proteolysis"/>
    <property type="evidence" value="ECO:0007669"/>
    <property type="project" value="InterPro"/>
</dbReference>
<evidence type="ECO:0000259" key="5">
    <source>
        <dbReference type="Pfam" id="PF00561"/>
    </source>
</evidence>
<dbReference type="KEGG" id="dsc:ABOD76_04920"/>
<dbReference type="InterPro" id="IPR005945">
    <property type="entry name" value="Pro_imino_pep"/>
</dbReference>
<proteinExistence type="inferred from homology"/>
<dbReference type="PANTHER" id="PTHR43798">
    <property type="entry name" value="MONOACYLGLYCEROL LIPASE"/>
    <property type="match status" value="1"/>
</dbReference>
<keyword evidence="6" id="KW-0614">Plasmid</keyword>
<reference evidence="6" key="1">
    <citation type="submission" date="2024-06" db="EMBL/GenBank/DDBJ databases">
        <title>Draft Genome Sequence of Deinococcus sonorensis Type Strain KR-87, a Biofilm Producing Representative of the Genus Deinococcus.</title>
        <authorList>
            <person name="Boren L.S."/>
            <person name="Grosso R.A."/>
            <person name="Hugenberg-Cox A.N."/>
            <person name="Hill J.T.E."/>
            <person name="Albert C.M."/>
            <person name="Tuohy J.M."/>
        </authorList>
    </citation>
    <scope>NUCLEOTIDE SEQUENCE</scope>
    <source>
        <strain evidence="6">KR-87</strain>
        <plasmid evidence="6">pDson03</plasmid>
    </source>
</reference>
<geneLocation type="plasmid" evidence="6">
    <name>pDson03</name>
</geneLocation>
<dbReference type="GO" id="GO:0016020">
    <property type="term" value="C:membrane"/>
    <property type="evidence" value="ECO:0007669"/>
    <property type="project" value="TreeGrafter"/>
</dbReference>
<dbReference type="PIRSF" id="PIRSF005539">
    <property type="entry name" value="Pept_S33_TRI_F1"/>
    <property type="match status" value="1"/>
</dbReference>
<evidence type="ECO:0000256" key="3">
    <source>
        <dbReference type="PIRNR" id="PIRNR005539"/>
    </source>
</evidence>
<dbReference type="PRINTS" id="PR00111">
    <property type="entry name" value="ABHYDROLASE"/>
</dbReference>
<dbReference type="Pfam" id="PF00561">
    <property type="entry name" value="Abhydrolase_1"/>
    <property type="match status" value="1"/>
</dbReference>
<feature type="active site" description="Proton donor" evidence="4">
    <location>
        <position position="274"/>
    </location>
</feature>
<dbReference type="InterPro" id="IPR002410">
    <property type="entry name" value="Peptidase_S33"/>
</dbReference>
<feature type="active site" evidence="4">
    <location>
        <position position="247"/>
    </location>
</feature>
<dbReference type="NCBIfam" id="TIGR01250">
    <property type="entry name" value="pro_imino_pep_2"/>
    <property type="match status" value="1"/>
</dbReference>
<dbReference type="InterPro" id="IPR029058">
    <property type="entry name" value="AB_hydrolase_fold"/>
</dbReference>
<dbReference type="InterPro" id="IPR050266">
    <property type="entry name" value="AB_hydrolase_sf"/>
</dbReference>
<dbReference type="PANTHER" id="PTHR43798:SF33">
    <property type="entry name" value="HYDROLASE, PUTATIVE (AFU_ORTHOLOGUE AFUA_2G14860)-RELATED"/>
    <property type="match status" value="1"/>
</dbReference>
<dbReference type="SUPFAM" id="SSF53474">
    <property type="entry name" value="alpha/beta-Hydrolases"/>
    <property type="match status" value="1"/>
</dbReference>
<dbReference type="RefSeq" id="WP_350241996.1">
    <property type="nucleotide sequence ID" value="NZ_CP158298.1"/>
</dbReference>
<name>A0AAU7U6D6_9DEIO</name>
<dbReference type="Gene3D" id="3.40.50.1820">
    <property type="entry name" value="alpha/beta hydrolase"/>
    <property type="match status" value="1"/>
</dbReference>
<keyword evidence="2 3" id="KW-0378">Hydrolase</keyword>
<dbReference type="PRINTS" id="PR00793">
    <property type="entry name" value="PROAMNOPTASE"/>
</dbReference>
<evidence type="ECO:0000256" key="2">
    <source>
        <dbReference type="ARBA" id="ARBA00022801"/>
    </source>
</evidence>